<dbReference type="GO" id="GO:0006508">
    <property type="term" value="P:proteolysis"/>
    <property type="evidence" value="ECO:0007669"/>
    <property type="project" value="InterPro"/>
</dbReference>
<proteinExistence type="predicted"/>
<dbReference type="InterPro" id="IPR001967">
    <property type="entry name" value="Peptidase_S11_N"/>
</dbReference>
<dbReference type="OrthoDB" id="198892at2"/>
<feature type="signal peptide" evidence="1">
    <location>
        <begin position="1"/>
        <end position="21"/>
    </location>
</feature>
<keyword evidence="3" id="KW-0121">Carboxypeptidase</keyword>
<gene>
    <name evidence="3" type="ORF">TSACC_2507</name>
</gene>
<dbReference type="AlphaFoldDB" id="A0A146G382"/>
<feature type="chain" id="PRO_5007524327" evidence="1">
    <location>
        <begin position="22"/>
        <end position="306"/>
    </location>
</feature>
<dbReference type="STRING" id="690879.TSACC_2507"/>
<dbReference type="InParanoid" id="A0A146G382"/>
<evidence type="ECO:0000313" key="3">
    <source>
        <dbReference type="EMBL" id="GAT32110.1"/>
    </source>
</evidence>
<dbReference type="Proteomes" id="UP000076023">
    <property type="component" value="Unassembled WGS sequence"/>
</dbReference>
<sequence>MKILRLAPLCALLLSVGSLFAAQSYIIVDNQTGRILAGDNRDEKRQVASLTKVATGMLVLDWAQLNKADLTQMATVSARALSSGGVNPVGLQEGDQLSLRDLLYCALMASDNVAATVLAEHVGSRLPNTQGLLPIDNFVSHMNALARTLGMNHTRFLNPSGLDSNSESLPFSTAADIARLTRYAYSEADFPFYVSQESRVVHVFRAGVDNPFELRNTNELLGQENIDGVKTGRTSKAGECLILSSERRPEVQREGNTVQVTPRRIIVVLLGSTNRFGEGLALIKQGWAAYDQWAAQGRKIKSSQTL</sequence>
<organism evidence="3 4">
    <name type="scientific">Terrimicrobium sacchariphilum</name>
    <dbReference type="NCBI Taxonomy" id="690879"/>
    <lineage>
        <taxon>Bacteria</taxon>
        <taxon>Pseudomonadati</taxon>
        <taxon>Verrucomicrobiota</taxon>
        <taxon>Terrimicrobiia</taxon>
        <taxon>Terrimicrobiales</taxon>
        <taxon>Terrimicrobiaceae</taxon>
        <taxon>Terrimicrobium</taxon>
    </lineage>
</organism>
<dbReference type="RefSeq" id="WP_075077960.1">
    <property type="nucleotide sequence ID" value="NZ_BDCO01000002.1"/>
</dbReference>
<protein>
    <submittedName>
        <fullName evidence="3">D-alanyl-D-alanine carboxypeptidase</fullName>
    </submittedName>
</protein>
<dbReference type="Gene3D" id="3.40.710.10">
    <property type="entry name" value="DD-peptidase/beta-lactamase superfamily"/>
    <property type="match status" value="1"/>
</dbReference>
<keyword evidence="1" id="KW-0732">Signal</keyword>
<reference evidence="4" key="1">
    <citation type="journal article" date="2017" name="Genome Announc.">
        <title>Draft Genome Sequence of Terrimicrobium sacchariphilum NM-5T, a Facultative Anaerobic Soil Bacterium of the Class Spartobacteria.</title>
        <authorList>
            <person name="Qiu Y.L."/>
            <person name="Tourlousse D.M."/>
            <person name="Matsuura N."/>
            <person name="Ohashi A."/>
            <person name="Sekiguchi Y."/>
        </authorList>
    </citation>
    <scope>NUCLEOTIDE SEQUENCE [LARGE SCALE GENOMIC DNA]</scope>
    <source>
        <strain evidence="4">NM-5</strain>
    </source>
</reference>
<keyword evidence="3" id="KW-0645">Protease</keyword>
<feature type="domain" description="Peptidase S11 D-alanyl-D-alanine carboxypeptidase A N-terminal" evidence="2">
    <location>
        <begin position="21"/>
        <end position="246"/>
    </location>
</feature>
<dbReference type="GO" id="GO:0009002">
    <property type="term" value="F:serine-type D-Ala-D-Ala carboxypeptidase activity"/>
    <property type="evidence" value="ECO:0007669"/>
    <property type="project" value="InterPro"/>
</dbReference>
<dbReference type="EMBL" id="BDCO01000002">
    <property type="protein sequence ID" value="GAT32110.1"/>
    <property type="molecule type" value="Genomic_DNA"/>
</dbReference>
<accession>A0A146G382</accession>
<dbReference type="PANTHER" id="PTHR21581:SF6">
    <property type="entry name" value="TRAFFICKING PROTEIN PARTICLE COMPLEX SUBUNIT 12"/>
    <property type="match status" value="1"/>
</dbReference>
<evidence type="ECO:0000256" key="1">
    <source>
        <dbReference type="SAM" id="SignalP"/>
    </source>
</evidence>
<dbReference type="InterPro" id="IPR012338">
    <property type="entry name" value="Beta-lactam/transpept-like"/>
</dbReference>
<keyword evidence="4" id="KW-1185">Reference proteome</keyword>
<dbReference type="SUPFAM" id="SSF56601">
    <property type="entry name" value="beta-lactamase/transpeptidase-like"/>
    <property type="match status" value="1"/>
</dbReference>
<dbReference type="Pfam" id="PF00768">
    <property type="entry name" value="Peptidase_S11"/>
    <property type="match status" value="1"/>
</dbReference>
<evidence type="ECO:0000259" key="2">
    <source>
        <dbReference type="Pfam" id="PF00768"/>
    </source>
</evidence>
<dbReference type="PANTHER" id="PTHR21581">
    <property type="entry name" value="D-ALANYL-D-ALANINE CARBOXYPEPTIDASE"/>
    <property type="match status" value="1"/>
</dbReference>
<keyword evidence="3" id="KW-0378">Hydrolase</keyword>
<name>A0A146G382_TERSA</name>
<comment type="caution">
    <text evidence="3">The sequence shown here is derived from an EMBL/GenBank/DDBJ whole genome shotgun (WGS) entry which is preliminary data.</text>
</comment>
<evidence type="ECO:0000313" key="4">
    <source>
        <dbReference type="Proteomes" id="UP000076023"/>
    </source>
</evidence>